<keyword evidence="3" id="KW-0479">Metal-binding</keyword>
<dbReference type="EMBL" id="HBHK01010436">
    <property type="protein sequence ID" value="CAD9679354.1"/>
    <property type="molecule type" value="Transcribed_RNA"/>
</dbReference>
<organism evidence="5">
    <name type="scientific">Mucochytrium quahogii</name>
    <dbReference type="NCBI Taxonomy" id="96639"/>
    <lineage>
        <taxon>Eukaryota</taxon>
        <taxon>Sar</taxon>
        <taxon>Stramenopiles</taxon>
        <taxon>Bigyra</taxon>
        <taxon>Labyrinthulomycetes</taxon>
        <taxon>Thraustochytrida</taxon>
        <taxon>Thraustochytriidae</taxon>
        <taxon>Mucochytrium</taxon>
    </lineage>
</organism>
<protein>
    <submittedName>
        <fullName evidence="5">Uncharacterized protein</fullName>
    </submittedName>
</protein>
<gene>
    <name evidence="5" type="ORF">QSP1433_LOCUS6505</name>
    <name evidence="6" type="ORF">QSP1433_LOCUS6515</name>
</gene>
<dbReference type="Gene3D" id="3.20.20.140">
    <property type="entry name" value="Metal-dependent hydrolases"/>
    <property type="match status" value="1"/>
</dbReference>
<dbReference type="InterPro" id="IPR032466">
    <property type="entry name" value="Metal_Hydrolase"/>
</dbReference>
<dbReference type="GO" id="GO:0046872">
    <property type="term" value="F:metal ion binding"/>
    <property type="evidence" value="ECO:0007669"/>
    <property type="project" value="UniProtKB-KW"/>
</dbReference>
<accession>A0A7S2RS92</accession>
<sequence>MRTGITQRIRLSGTRAISGASGRSFFCKMDVVKARNGLSAEEQIKWDEILNAETKLPKVPRGKKPSREEISEIKAFRTRKKEFLATLTATKRDALTQPKGQKKDGNSADANAKQARLHEEQMAELETLRIKGPNGEPCRLVDVGINIQTRFKKLEVQRQLERSFAAGVDRVILTGCSIKSSLLGVELCKAWYTNEGDNVQSKKFPTHGFQETPVHVYTTVGVHPHDAKTIADDTKVNSAKIDELRKLASSPFCVSLGECGLDYDRMFSPMETQKRAFEAQVQLAEELNRPLFVHLRELDQDKGEPLGAVSHFEEILGRSSLEPSKVCVHCFTGDLTDLTRLANKGYYIGLTGYVGMKKRASATGTLDAIGASHSPLSLERLLIETDSPFMRPDKTWLPSTLRKSKNNEPCVLPSVCRAIASEFHGGKHSAWEIAERTSLNAMSFFCVSEADVRISHTTSR</sequence>
<dbReference type="AlphaFoldDB" id="A0A7S2RS92"/>
<evidence type="ECO:0000313" key="5">
    <source>
        <dbReference type="EMBL" id="CAD9679329.1"/>
    </source>
</evidence>
<dbReference type="GO" id="GO:0005829">
    <property type="term" value="C:cytosol"/>
    <property type="evidence" value="ECO:0007669"/>
    <property type="project" value="TreeGrafter"/>
</dbReference>
<dbReference type="Pfam" id="PF01026">
    <property type="entry name" value="TatD_DNase"/>
    <property type="match status" value="1"/>
</dbReference>
<evidence type="ECO:0000256" key="4">
    <source>
        <dbReference type="ARBA" id="ARBA00022801"/>
    </source>
</evidence>
<evidence type="ECO:0000256" key="1">
    <source>
        <dbReference type="ARBA" id="ARBA00009275"/>
    </source>
</evidence>
<dbReference type="InterPro" id="IPR001130">
    <property type="entry name" value="TatD-like"/>
</dbReference>
<proteinExistence type="inferred from homology"/>
<reference evidence="5" key="1">
    <citation type="submission" date="2021-01" db="EMBL/GenBank/DDBJ databases">
        <authorList>
            <person name="Corre E."/>
            <person name="Pelletier E."/>
            <person name="Niang G."/>
            <person name="Scheremetjew M."/>
            <person name="Finn R."/>
            <person name="Kale V."/>
            <person name="Holt S."/>
            <person name="Cochrane G."/>
            <person name="Meng A."/>
            <person name="Brown T."/>
            <person name="Cohen L."/>
        </authorList>
    </citation>
    <scope>NUCLEOTIDE SEQUENCE</scope>
    <source>
        <strain evidence="5">NY070348D</strain>
    </source>
</reference>
<evidence type="ECO:0000256" key="2">
    <source>
        <dbReference type="ARBA" id="ARBA00022722"/>
    </source>
</evidence>
<evidence type="ECO:0000313" key="6">
    <source>
        <dbReference type="EMBL" id="CAD9679354.1"/>
    </source>
</evidence>
<keyword evidence="2" id="KW-0540">Nuclease</keyword>
<dbReference type="InterPro" id="IPR050891">
    <property type="entry name" value="TatD-type_Hydrolase"/>
</dbReference>
<name>A0A7S2RS92_9STRA</name>
<dbReference type="SUPFAM" id="SSF51556">
    <property type="entry name" value="Metallo-dependent hydrolases"/>
    <property type="match status" value="1"/>
</dbReference>
<evidence type="ECO:0000256" key="3">
    <source>
        <dbReference type="ARBA" id="ARBA00022723"/>
    </source>
</evidence>
<dbReference type="PANTHER" id="PTHR10060">
    <property type="entry name" value="TATD FAMILY DEOXYRIBONUCLEASE"/>
    <property type="match status" value="1"/>
</dbReference>
<dbReference type="EMBL" id="HBHK01010425">
    <property type="protein sequence ID" value="CAD9679329.1"/>
    <property type="molecule type" value="Transcribed_RNA"/>
</dbReference>
<keyword evidence="4" id="KW-0378">Hydrolase</keyword>
<comment type="similarity">
    <text evidence="1">Belongs to the metallo-dependent hydrolases superfamily. TatD-type hydrolase family.</text>
</comment>
<dbReference type="GO" id="GO:0008310">
    <property type="term" value="F:single-stranded DNA 3'-5' DNA exonuclease activity"/>
    <property type="evidence" value="ECO:0007669"/>
    <property type="project" value="TreeGrafter"/>
</dbReference>
<dbReference type="CDD" id="cd01310">
    <property type="entry name" value="TatD_DNAse"/>
    <property type="match status" value="1"/>
</dbReference>
<dbReference type="PANTHER" id="PTHR10060:SF15">
    <property type="entry name" value="DEOXYRIBONUCLEASE TATDN1"/>
    <property type="match status" value="1"/>
</dbReference>